<evidence type="ECO:0000256" key="4">
    <source>
        <dbReference type="ARBA" id="ARBA00023163"/>
    </source>
</evidence>
<dbReference type="PANTHER" id="PTHR47425:SF3">
    <property type="entry name" value="ZN(II)2CYS6 TRANSCRIPTION FACTOR (EUROFUNG)"/>
    <property type="match status" value="1"/>
</dbReference>
<proteinExistence type="predicted"/>
<dbReference type="InterPro" id="IPR001138">
    <property type="entry name" value="Zn2Cys6_DnaBD"/>
</dbReference>
<keyword evidence="9" id="KW-1185">Reference proteome</keyword>
<evidence type="ECO:0000259" key="7">
    <source>
        <dbReference type="PROSITE" id="PS50048"/>
    </source>
</evidence>
<dbReference type="Pfam" id="PF00172">
    <property type="entry name" value="Zn_clus"/>
    <property type="match status" value="1"/>
</dbReference>
<dbReference type="PROSITE" id="PS50048">
    <property type="entry name" value="ZN2_CY6_FUNGAL_2"/>
    <property type="match status" value="1"/>
</dbReference>
<evidence type="ECO:0000256" key="2">
    <source>
        <dbReference type="ARBA" id="ARBA00023015"/>
    </source>
</evidence>
<keyword evidence="5" id="KW-0539">Nucleus</keyword>
<dbReference type="Pfam" id="PF04082">
    <property type="entry name" value="Fungal_trans"/>
    <property type="match status" value="1"/>
</dbReference>
<protein>
    <submittedName>
        <fullName evidence="8">Fungal-specific transcription factor domain-containing protein</fullName>
    </submittedName>
</protein>
<dbReference type="Proteomes" id="UP001203852">
    <property type="component" value="Unassembled WGS sequence"/>
</dbReference>
<feature type="compositionally biased region" description="Polar residues" evidence="6">
    <location>
        <begin position="76"/>
        <end position="85"/>
    </location>
</feature>
<feature type="region of interest" description="Disordered" evidence="6">
    <location>
        <begin position="1"/>
        <end position="27"/>
    </location>
</feature>
<evidence type="ECO:0000313" key="9">
    <source>
        <dbReference type="Proteomes" id="UP001203852"/>
    </source>
</evidence>
<dbReference type="CDD" id="cd00067">
    <property type="entry name" value="GAL4"/>
    <property type="match status" value="1"/>
</dbReference>
<evidence type="ECO:0000313" key="8">
    <source>
        <dbReference type="EMBL" id="KAI1617925.1"/>
    </source>
</evidence>
<dbReference type="EMBL" id="MU404350">
    <property type="protein sequence ID" value="KAI1617925.1"/>
    <property type="molecule type" value="Genomic_DNA"/>
</dbReference>
<evidence type="ECO:0000256" key="1">
    <source>
        <dbReference type="ARBA" id="ARBA00022723"/>
    </source>
</evidence>
<gene>
    <name evidence="8" type="ORF">EDD36DRAFT_16876</name>
</gene>
<dbReference type="PROSITE" id="PS00463">
    <property type="entry name" value="ZN2_CY6_FUNGAL_1"/>
    <property type="match status" value="1"/>
</dbReference>
<evidence type="ECO:0000256" key="5">
    <source>
        <dbReference type="ARBA" id="ARBA00023242"/>
    </source>
</evidence>
<dbReference type="InterPro" id="IPR036864">
    <property type="entry name" value="Zn2-C6_fun-type_DNA-bd_sf"/>
</dbReference>
<dbReference type="SUPFAM" id="SSF57701">
    <property type="entry name" value="Zn2/Cys6 DNA-binding domain"/>
    <property type="match status" value="1"/>
</dbReference>
<keyword evidence="2" id="KW-0805">Transcription regulation</keyword>
<sequence length="728" mass="82665">MSLASGRTGDDELEAVSSSQRATHKRASNACRQCRTRKVKCNVVETGQPCDNCRVDDVECIIPLSRRSRRYHLQKARQSYTQQPPHQALVPGAEQASPTTGPGLIPTSERASSTAQVQEDHDHADFHHIPQVAGSELREVGLPTFIKPPHRDFDQDELDFLRRRGALSIPEEPLRGQLILACLLYVYPLMPIMDVQEFLDAIEGRSDRRVSLIFFQAVMLAGVTFTDIEYLRDAGFEGRLAARAYFSKKVKLLYDFEWENDRVALIQALLLHQWWNPKTNDQKDPWHWLGICVSLATSLGLNDPNAYTSVPAKTCRLWRKLWWSCVTMDRLYCIAVRKPLRIREEDIVVPLLTFKDFDVQPFKTEIAALQNISMVTDCVEQVMQANMFMSQLRLLRIVGRIMERMYTLRRFSGETCDWAMFYVPRKDNDFNYQIYEELQKELDEWSNTLNDYCKLSYDGEDVSDMSQRPLIISRGVLKLFHLQAIETLHRPFSTLTLHPTAALTDAEGHAQKAKARIKEAVQEMLEIIHTFRQRGFLQLLHPISITCILTIVAYCAMEIRTALASGRDLLTTNNNHQDQYEECVGCLEALHDVWPITPASCAMARRMVSSDQTSFARNLRMLSTPVEGTTIPVDTVPNAGQNLQASQANSSNLRNPVLPVQPAMPLALSNNDSEYIDASLSSIYSAAVYPYYHVEPDLTFTENFTFLDPSSFLPCSESVDGFGRPLGP</sequence>
<dbReference type="InterPro" id="IPR052761">
    <property type="entry name" value="Fungal_Detox/Toxin_TFs"/>
</dbReference>
<dbReference type="CDD" id="cd12148">
    <property type="entry name" value="fungal_TF_MHR"/>
    <property type="match status" value="1"/>
</dbReference>
<dbReference type="GO" id="GO:0006351">
    <property type="term" value="P:DNA-templated transcription"/>
    <property type="evidence" value="ECO:0007669"/>
    <property type="project" value="InterPro"/>
</dbReference>
<dbReference type="SMART" id="SM00066">
    <property type="entry name" value="GAL4"/>
    <property type="match status" value="1"/>
</dbReference>
<dbReference type="PANTHER" id="PTHR47425">
    <property type="entry name" value="FARB-RELATED"/>
    <property type="match status" value="1"/>
</dbReference>
<accession>A0AAN6E4H0</accession>
<reference evidence="8" key="1">
    <citation type="journal article" date="2022" name="bioRxiv">
        <title>Deciphering the potential niche of two novel black yeast fungi from a biological soil crust based on their genomes, phenotypes, and melanin regulation.</title>
        <authorList>
            <consortium name="DOE Joint Genome Institute"/>
            <person name="Carr E.C."/>
            <person name="Barton Q."/>
            <person name="Grambo S."/>
            <person name="Sullivan M."/>
            <person name="Renfro C.M."/>
            <person name="Kuo A."/>
            <person name="Pangilinan J."/>
            <person name="Lipzen A."/>
            <person name="Keymanesh K."/>
            <person name="Savage E."/>
            <person name="Barry K."/>
            <person name="Grigoriev I.V."/>
            <person name="Riekhof W.R."/>
            <person name="Harris S.S."/>
        </authorList>
    </citation>
    <scope>NUCLEOTIDE SEQUENCE</scope>
    <source>
        <strain evidence="8">JF 03-4F</strain>
    </source>
</reference>
<dbReference type="InterPro" id="IPR007219">
    <property type="entry name" value="XnlR_reg_dom"/>
</dbReference>
<feature type="domain" description="Zn(2)-C6 fungal-type" evidence="7">
    <location>
        <begin position="30"/>
        <end position="62"/>
    </location>
</feature>
<dbReference type="Gene3D" id="4.10.240.10">
    <property type="entry name" value="Zn(2)-C6 fungal-type DNA-binding domain"/>
    <property type="match status" value="1"/>
</dbReference>
<evidence type="ECO:0000256" key="6">
    <source>
        <dbReference type="SAM" id="MobiDB-lite"/>
    </source>
</evidence>
<feature type="region of interest" description="Disordered" evidence="6">
    <location>
        <begin position="72"/>
        <end position="121"/>
    </location>
</feature>
<dbReference type="SMART" id="SM00906">
    <property type="entry name" value="Fungal_trans"/>
    <property type="match status" value="1"/>
</dbReference>
<dbReference type="GO" id="GO:0003677">
    <property type="term" value="F:DNA binding"/>
    <property type="evidence" value="ECO:0007669"/>
    <property type="project" value="UniProtKB-KW"/>
</dbReference>
<keyword evidence="3" id="KW-0238">DNA-binding</keyword>
<keyword evidence="1" id="KW-0479">Metal-binding</keyword>
<name>A0AAN6E4H0_9EURO</name>
<dbReference type="AlphaFoldDB" id="A0AAN6E4H0"/>
<dbReference type="GO" id="GO:0008270">
    <property type="term" value="F:zinc ion binding"/>
    <property type="evidence" value="ECO:0007669"/>
    <property type="project" value="InterPro"/>
</dbReference>
<comment type="caution">
    <text evidence="8">The sequence shown here is derived from an EMBL/GenBank/DDBJ whole genome shotgun (WGS) entry which is preliminary data.</text>
</comment>
<evidence type="ECO:0000256" key="3">
    <source>
        <dbReference type="ARBA" id="ARBA00023125"/>
    </source>
</evidence>
<dbReference type="GO" id="GO:0000981">
    <property type="term" value="F:DNA-binding transcription factor activity, RNA polymerase II-specific"/>
    <property type="evidence" value="ECO:0007669"/>
    <property type="project" value="InterPro"/>
</dbReference>
<keyword evidence="4" id="KW-0804">Transcription</keyword>
<organism evidence="8 9">
    <name type="scientific">Exophiala viscosa</name>
    <dbReference type="NCBI Taxonomy" id="2486360"/>
    <lineage>
        <taxon>Eukaryota</taxon>
        <taxon>Fungi</taxon>
        <taxon>Dikarya</taxon>
        <taxon>Ascomycota</taxon>
        <taxon>Pezizomycotina</taxon>
        <taxon>Eurotiomycetes</taxon>
        <taxon>Chaetothyriomycetidae</taxon>
        <taxon>Chaetothyriales</taxon>
        <taxon>Herpotrichiellaceae</taxon>
        <taxon>Exophiala</taxon>
    </lineage>
</organism>